<name>A0A1N6JA14_9PROT</name>
<proteinExistence type="predicted"/>
<sequence length="157" mass="18202">MGERNLILILLVYCLVPMTYAHAEIYKHIDENGHITYSNTSIKDGEKLLVSPSSPTSNSKKTRISVNFPRVSTDTQKKRDSKRRKILENELAIETKLLADTQRMLSEIRNYPAFSETNINQSQYETIEYKKRIQTIKDKILAHERNVKALKKELAHL</sequence>
<dbReference type="Pfam" id="PF13511">
    <property type="entry name" value="DUF4124"/>
    <property type="match status" value="1"/>
</dbReference>
<dbReference type="STRING" id="44575.SAMN05216419_10487"/>
<reference evidence="2 3" key="1">
    <citation type="submission" date="2016-12" db="EMBL/GenBank/DDBJ databases">
        <authorList>
            <person name="Song W.-J."/>
            <person name="Kurnit D.M."/>
        </authorList>
    </citation>
    <scope>NUCLEOTIDE SEQUENCE [LARGE SCALE GENOMIC DNA]</scope>
    <source>
        <strain evidence="2 3">ATCC 49181</strain>
    </source>
</reference>
<organism evidence="2 3">
    <name type="scientific">Nitrosomonas cryotolerans ATCC 49181</name>
    <dbReference type="NCBI Taxonomy" id="1131553"/>
    <lineage>
        <taxon>Bacteria</taxon>
        <taxon>Pseudomonadati</taxon>
        <taxon>Pseudomonadota</taxon>
        <taxon>Betaproteobacteria</taxon>
        <taxon>Nitrosomonadales</taxon>
        <taxon>Nitrosomonadaceae</taxon>
        <taxon>Nitrosomonas</taxon>
    </lineage>
</organism>
<evidence type="ECO:0000313" key="2">
    <source>
        <dbReference type="EMBL" id="SIO41073.1"/>
    </source>
</evidence>
<dbReference type="InterPro" id="IPR025392">
    <property type="entry name" value="DUF4124"/>
</dbReference>
<protein>
    <recommendedName>
        <fullName evidence="1">DUF4124 domain-containing protein</fullName>
    </recommendedName>
</protein>
<evidence type="ECO:0000313" key="3">
    <source>
        <dbReference type="Proteomes" id="UP000185062"/>
    </source>
</evidence>
<dbReference type="RefSeq" id="WP_036573690.1">
    <property type="nucleotide sequence ID" value="NZ_FSRO01000001.1"/>
</dbReference>
<dbReference type="Proteomes" id="UP000185062">
    <property type="component" value="Unassembled WGS sequence"/>
</dbReference>
<dbReference type="EMBL" id="FSRO01000001">
    <property type="protein sequence ID" value="SIO41073.1"/>
    <property type="molecule type" value="Genomic_DNA"/>
</dbReference>
<accession>A0A1N6JA14</accession>
<dbReference type="AlphaFoldDB" id="A0A1N6JA14"/>
<evidence type="ECO:0000259" key="1">
    <source>
        <dbReference type="Pfam" id="PF13511"/>
    </source>
</evidence>
<feature type="domain" description="DUF4124" evidence="1">
    <location>
        <begin position="14"/>
        <end position="57"/>
    </location>
</feature>
<gene>
    <name evidence="2" type="ORF">SAMN02743940_2430</name>
</gene>
<keyword evidence="3" id="KW-1185">Reference proteome</keyword>